<accession>A0ABW5SDE2</accession>
<dbReference type="RefSeq" id="WP_379046252.1">
    <property type="nucleotide sequence ID" value="NZ_JBHULZ010000033.1"/>
</dbReference>
<evidence type="ECO:0000259" key="3">
    <source>
        <dbReference type="PROSITE" id="PS51371"/>
    </source>
</evidence>
<dbReference type="Proteomes" id="UP001597357">
    <property type="component" value="Unassembled WGS sequence"/>
</dbReference>
<evidence type="ECO:0000313" key="5">
    <source>
        <dbReference type="Proteomes" id="UP001597357"/>
    </source>
</evidence>
<dbReference type="SUPFAM" id="SSF54631">
    <property type="entry name" value="CBS-domain pair"/>
    <property type="match status" value="1"/>
</dbReference>
<dbReference type="PANTHER" id="PTHR43080:SF2">
    <property type="entry name" value="CBS DOMAIN-CONTAINING PROTEIN"/>
    <property type="match status" value="1"/>
</dbReference>
<dbReference type="EMBL" id="JBHULZ010000033">
    <property type="protein sequence ID" value="MFD2697771.1"/>
    <property type="molecule type" value="Genomic_DNA"/>
</dbReference>
<gene>
    <name evidence="4" type="ORF">ACFSQ0_07175</name>
</gene>
<reference evidence="5" key="1">
    <citation type="journal article" date="2019" name="Int. J. Syst. Evol. Microbiol.">
        <title>The Global Catalogue of Microorganisms (GCM) 10K type strain sequencing project: providing services to taxonomists for standard genome sequencing and annotation.</title>
        <authorList>
            <consortium name="The Broad Institute Genomics Platform"/>
            <consortium name="The Broad Institute Genome Sequencing Center for Infectious Disease"/>
            <person name="Wu L."/>
            <person name="Ma J."/>
        </authorList>
    </citation>
    <scope>NUCLEOTIDE SEQUENCE [LARGE SCALE GENOMIC DNA]</scope>
    <source>
        <strain evidence="5">KCTC 42255</strain>
    </source>
</reference>
<dbReference type="Gene3D" id="3.10.580.10">
    <property type="entry name" value="CBS-domain"/>
    <property type="match status" value="1"/>
</dbReference>
<dbReference type="PROSITE" id="PS51371">
    <property type="entry name" value="CBS"/>
    <property type="match status" value="2"/>
</dbReference>
<proteinExistence type="predicted"/>
<organism evidence="4 5">
    <name type="scientific">Mesonia sediminis</name>
    <dbReference type="NCBI Taxonomy" id="1703946"/>
    <lineage>
        <taxon>Bacteria</taxon>
        <taxon>Pseudomonadati</taxon>
        <taxon>Bacteroidota</taxon>
        <taxon>Flavobacteriia</taxon>
        <taxon>Flavobacteriales</taxon>
        <taxon>Flavobacteriaceae</taxon>
        <taxon>Mesonia</taxon>
    </lineage>
</organism>
<keyword evidence="5" id="KW-1185">Reference proteome</keyword>
<feature type="domain" description="CBS" evidence="3">
    <location>
        <begin position="96"/>
        <end position="155"/>
    </location>
</feature>
<protein>
    <submittedName>
        <fullName evidence="4">CBS domain-containing protein</fullName>
    </submittedName>
</protein>
<evidence type="ECO:0000256" key="2">
    <source>
        <dbReference type="PROSITE-ProRule" id="PRU00703"/>
    </source>
</evidence>
<dbReference type="CDD" id="cd04629">
    <property type="entry name" value="CBS_pair_bac"/>
    <property type="match status" value="1"/>
</dbReference>
<dbReference type="InterPro" id="IPR044729">
    <property type="entry name" value="CBS_bac"/>
</dbReference>
<name>A0ABW5SDE2_9FLAO</name>
<evidence type="ECO:0000313" key="4">
    <source>
        <dbReference type="EMBL" id="MFD2697771.1"/>
    </source>
</evidence>
<keyword evidence="1 2" id="KW-0129">CBS domain</keyword>
<dbReference type="InterPro" id="IPR000644">
    <property type="entry name" value="CBS_dom"/>
</dbReference>
<feature type="domain" description="CBS" evidence="3">
    <location>
        <begin position="27"/>
        <end position="87"/>
    </location>
</feature>
<dbReference type="InterPro" id="IPR046342">
    <property type="entry name" value="CBS_dom_sf"/>
</dbReference>
<sequence>MGIKSFQGKMIGDTGVNPEKIEVRDFMIREVIYFHEREHIFEVMQKMIQYNISGGPVVDDQHQLVGVISEGDCIKQLSESRYYNQPLEGVLVSDYMIKEVETVAPDMHLFDLAQKFLNLKLRRFPVCENQKLIGLVSQRNVLDTALALHGHTWQRPA</sequence>
<dbReference type="InterPro" id="IPR051257">
    <property type="entry name" value="Diverse_CBS-Domain"/>
</dbReference>
<evidence type="ECO:0000256" key="1">
    <source>
        <dbReference type="ARBA" id="ARBA00023122"/>
    </source>
</evidence>
<comment type="caution">
    <text evidence="4">The sequence shown here is derived from an EMBL/GenBank/DDBJ whole genome shotgun (WGS) entry which is preliminary data.</text>
</comment>
<dbReference type="Pfam" id="PF00571">
    <property type="entry name" value="CBS"/>
    <property type="match status" value="2"/>
</dbReference>
<dbReference type="SMART" id="SM00116">
    <property type="entry name" value="CBS"/>
    <property type="match status" value="2"/>
</dbReference>
<dbReference type="PANTHER" id="PTHR43080">
    <property type="entry name" value="CBS DOMAIN-CONTAINING PROTEIN CBSX3, MITOCHONDRIAL"/>
    <property type="match status" value="1"/>
</dbReference>